<dbReference type="InterPro" id="IPR036291">
    <property type="entry name" value="NAD(P)-bd_dom_sf"/>
</dbReference>
<evidence type="ECO:0000313" key="3">
    <source>
        <dbReference type="EMBL" id="SVC12289.1"/>
    </source>
</evidence>
<name>A0A382JKR6_9ZZZZ</name>
<dbReference type="Pfam" id="PF13561">
    <property type="entry name" value="adh_short_C2"/>
    <property type="match status" value="1"/>
</dbReference>
<dbReference type="PRINTS" id="PR00080">
    <property type="entry name" value="SDRFAMILY"/>
</dbReference>
<dbReference type="PANTHER" id="PTHR42760">
    <property type="entry name" value="SHORT-CHAIN DEHYDROGENASES/REDUCTASES FAMILY MEMBER"/>
    <property type="match status" value="1"/>
</dbReference>
<reference evidence="3" key="1">
    <citation type="submission" date="2018-05" db="EMBL/GenBank/DDBJ databases">
        <authorList>
            <person name="Lanie J.A."/>
            <person name="Ng W.-L."/>
            <person name="Kazmierczak K.M."/>
            <person name="Andrzejewski T.M."/>
            <person name="Davidsen T.M."/>
            <person name="Wayne K.J."/>
            <person name="Tettelin H."/>
            <person name="Glass J.I."/>
            <person name="Rusch D."/>
            <person name="Podicherti R."/>
            <person name="Tsui H.-C.T."/>
            <person name="Winkler M.E."/>
        </authorList>
    </citation>
    <scope>NUCLEOTIDE SEQUENCE</scope>
</reference>
<accession>A0A382JKR6</accession>
<keyword evidence="2" id="KW-0560">Oxidoreductase</keyword>
<comment type="similarity">
    <text evidence="1">Belongs to the short-chain dehydrogenases/reductases (SDR) family.</text>
</comment>
<proteinExistence type="inferred from homology"/>
<evidence type="ECO:0000256" key="2">
    <source>
        <dbReference type="ARBA" id="ARBA00023002"/>
    </source>
</evidence>
<dbReference type="AlphaFoldDB" id="A0A382JKR6"/>
<feature type="non-terminal residue" evidence="3">
    <location>
        <position position="1"/>
    </location>
</feature>
<dbReference type="GO" id="GO:0016616">
    <property type="term" value="F:oxidoreductase activity, acting on the CH-OH group of donors, NAD or NADP as acceptor"/>
    <property type="evidence" value="ECO:0007669"/>
    <property type="project" value="TreeGrafter"/>
</dbReference>
<dbReference type="SUPFAM" id="SSF51735">
    <property type="entry name" value="NAD(P)-binding Rossmann-fold domains"/>
    <property type="match status" value="1"/>
</dbReference>
<gene>
    <name evidence="3" type="ORF">METZ01_LOCUS265143</name>
</gene>
<dbReference type="PRINTS" id="PR00081">
    <property type="entry name" value="GDHRDH"/>
</dbReference>
<dbReference type="InterPro" id="IPR002347">
    <property type="entry name" value="SDR_fam"/>
</dbReference>
<dbReference type="PANTHER" id="PTHR42760:SF133">
    <property type="entry name" value="3-OXOACYL-[ACYL-CARRIER-PROTEIN] REDUCTASE"/>
    <property type="match status" value="1"/>
</dbReference>
<protein>
    <recommendedName>
        <fullName evidence="4">SDR family oxidoreductase</fullName>
    </recommendedName>
</protein>
<organism evidence="3">
    <name type="scientific">marine metagenome</name>
    <dbReference type="NCBI Taxonomy" id="408172"/>
    <lineage>
        <taxon>unclassified sequences</taxon>
        <taxon>metagenomes</taxon>
        <taxon>ecological metagenomes</taxon>
    </lineage>
</organism>
<dbReference type="EMBL" id="UINC01074769">
    <property type="protein sequence ID" value="SVC12289.1"/>
    <property type="molecule type" value="Genomic_DNA"/>
</dbReference>
<sequence>VVKGIVCDIADRDAVSRSVGQLGSIDVLINNAGYERLTPILQSGSEVEDLFRRIIDVNILGTYYVTREAVTKMASGSRIVITASVWGKTGMGGFSAYCATKHANIGFMRALADELGPRGITVNAVCPGWVRTDAAMRSLSIMADNEDRSEEDCLDEILSAQAISGLMEPDDMASTYLFLASDHASNITGQALSVDRGELLA</sequence>
<evidence type="ECO:0000256" key="1">
    <source>
        <dbReference type="ARBA" id="ARBA00006484"/>
    </source>
</evidence>
<evidence type="ECO:0008006" key="4">
    <source>
        <dbReference type="Google" id="ProtNLM"/>
    </source>
</evidence>
<dbReference type="Gene3D" id="3.40.50.720">
    <property type="entry name" value="NAD(P)-binding Rossmann-like Domain"/>
    <property type="match status" value="1"/>
</dbReference>
<dbReference type="CDD" id="cd05233">
    <property type="entry name" value="SDR_c"/>
    <property type="match status" value="1"/>
</dbReference>